<keyword evidence="1" id="KW-0812">Transmembrane</keyword>
<keyword evidence="1" id="KW-1133">Transmembrane helix</keyword>
<keyword evidence="1" id="KW-0472">Membrane</keyword>
<protein>
    <recommendedName>
        <fullName evidence="4">Soluble ligand binding domain-containing protein</fullName>
    </recommendedName>
</protein>
<gene>
    <name evidence="2" type="ORF">J6I44_07930</name>
</gene>
<name>A0ABT3PLK5_9BACT</name>
<organism evidence="2 3">
    <name type="scientific">Fodinibius salsisoli</name>
    <dbReference type="NCBI Taxonomy" id="2820877"/>
    <lineage>
        <taxon>Bacteria</taxon>
        <taxon>Pseudomonadati</taxon>
        <taxon>Balneolota</taxon>
        <taxon>Balneolia</taxon>
        <taxon>Balneolales</taxon>
        <taxon>Balneolaceae</taxon>
        <taxon>Fodinibius</taxon>
    </lineage>
</organism>
<evidence type="ECO:0008006" key="4">
    <source>
        <dbReference type="Google" id="ProtNLM"/>
    </source>
</evidence>
<evidence type="ECO:0000313" key="2">
    <source>
        <dbReference type="EMBL" id="MCW9706782.1"/>
    </source>
</evidence>
<reference evidence="2 3" key="1">
    <citation type="submission" date="2021-03" db="EMBL/GenBank/DDBJ databases">
        <title>Aliifodinibius sp. nov., a new bacterium isolated from saline soil.</title>
        <authorList>
            <person name="Galisteo C."/>
            <person name="De La Haba R."/>
            <person name="Sanchez-Porro C."/>
            <person name="Ventosa A."/>
        </authorList>
    </citation>
    <scope>NUCLEOTIDE SEQUENCE [LARGE SCALE GENOMIC DNA]</scope>
    <source>
        <strain evidence="2 3">1BSP15-2V2</strain>
    </source>
</reference>
<sequence length="174" mass="19738">MQRKIIYIIIAVTSFVLYGVSPLYAQIPADGGLSNRYIRVAEIGQLTDSVSVWGDVASAGRYIIPEGTNLPELISYSFGYTQLRGRESDINWAKTQIEVKVSRYQEHRSQVDVALFRYRYQDPEPVEMFEFDLQNNDIVTLQVRRKPSFGDYVGVVAPVLSVLATSILLLENLR</sequence>
<accession>A0ABT3PLK5</accession>
<evidence type="ECO:0000256" key="1">
    <source>
        <dbReference type="SAM" id="Phobius"/>
    </source>
</evidence>
<proteinExistence type="predicted"/>
<keyword evidence="3" id="KW-1185">Reference proteome</keyword>
<dbReference type="RefSeq" id="WP_265765513.1">
    <property type="nucleotide sequence ID" value="NZ_JAGGJA010000004.1"/>
</dbReference>
<dbReference type="EMBL" id="JAGGJA010000004">
    <property type="protein sequence ID" value="MCW9706782.1"/>
    <property type="molecule type" value="Genomic_DNA"/>
</dbReference>
<dbReference type="Proteomes" id="UP001207918">
    <property type="component" value="Unassembled WGS sequence"/>
</dbReference>
<evidence type="ECO:0000313" key="3">
    <source>
        <dbReference type="Proteomes" id="UP001207918"/>
    </source>
</evidence>
<feature type="transmembrane region" description="Helical" evidence="1">
    <location>
        <begin position="152"/>
        <end position="170"/>
    </location>
</feature>
<comment type="caution">
    <text evidence="2">The sequence shown here is derived from an EMBL/GenBank/DDBJ whole genome shotgun (WGS) entry which is preliminary data.</text>
</comment>